<keyword evidence="1" id="KW-0812">Transmembrane</keyword>
<protein>
    <submittedName>
        <fullName evidence="2">Uncharacterized protein</fullName>
    </submittedName>
</protein>
<dbReference type="EMBL" id="LN515531">
    <property type="protein sequence ID" value="CEA14413.1"/>
    <property type="molecule type" value="Genomic_DNA"/>
</dbReference>
<feature type="transmembrane region" description="Helical" evidence="1">
    <location>
        <begin position="12"/>
        <end position="32"/>
    </location>
</feature>
<proteinExistence type="predicted"/>
<dbReference type="AlphaFoldDB" id="A0A090I4P0"/>
<name>A0A090I4P0_METFO</name>
<accession>A0A090I4P0</accession>
<organism evidence="2">
    <name type="scientific">Methanobacterium formicicum</name>
    <dbReference type="NCBI Taxonomy" id="2162"/>
    <lineage>
        <taxon>Archaea</taxon>
        <taxon>Methanobacteriati</taxon>
        <taxon>Methanobacteriota</taxon>
        <taxon>Methanomada group</taxon>
        <taxon>Methanobacteria</taxon>
        <taxon>Methanobacteriales</taxon>
        <taxon>Methanobacteriaceae</taxon>
        <taxon>Methanobacterium</taxon>
    </lineage>
</organism>
<dbReference type="PATRIC" id="fig|2162.9.peg.2157"/>
<reference evidence="2" key="1">
    <citation type="submission" date="2014-08" db="EMBL/GenBank/DDBJ databases">
        <authorList>
            <person name="Wibberg D."/>
        </authorList>
    </citation>
    <scope>NUCLEOTIDE SEQUENCE</scope>
</reference>
<sequence length="699" mass="77469">MDDKGFIFTADATLALVVVIVFTASLVVYALLPVYQGQDHQHLQALADSALATMEQDGTLRDAAVYYANNNSTAAQSLLTNSLNSILPSDVSYKMTMNGYTPEAINTRGRDYAVSTDVATGVRVISGPREGWLGRSFYNIKEVGLTRQDTNVTTTLWNFHNWLSNFDPWHNPDPWSNTNYLPDYPYWGSNGGSSYQNIAFSVPNSTTGTVNWARFIINSANKNYGNAYSAGVSINNHNYQVQQSQFQNLYSYSNYRFYNYPTLINTNDLTPGTQNNLHVSYGNVDHYSDMAWFSLIANYTVSMVVPQGVVTKNFYFPDSAGAAYPYNGLTDRNRRVSGISYSFNGGSVPFTRVPNKIYSWADYKNNHNYGLENSIPFVLRSPPGNSAASAVAIQKDIDNTDAGTIKDAYVTLNPYGAVDGAMVEVYRPQYNRWDTVFQSNLNTADYGTDYGYGNLPGTINLKDYMDKGQVNKVRITVWDNVPSQGGSDYDFVGLTNCYAVVSSSKLPVQWDEYATVSDQSNTNQIQKSITYNIGSNNTKEAYLFFSGGLDTKNVQVTYDSGELLYNGAAPYLLNLGELDAAGPHKMTNGTVSNHTYIPANYTIRVTVTSGEGWESGDGYAEIFSGTRVAVIYPALEHAVWSTSYANTAQQAIDQAYQILVDNLHDQGFDTLDPNLVYNESMYTGDLPNSIPVRLDLWTH</sequence>
<evidence type="ECO:0000313" key="2">
    <source>
        <dbReference type="EMBL" id="CEA14413.1"/>
    </source>
</evidence>
<dbReference type="RefSeq" id="WP_048073447.1">
    <property type="nucleotide sequence ID" value="NZ_JARVXG010000044.1"/>
</dbReference>
<dbReference type="KEGG" id="mfi:DSM1535_2090"/>
<keyword evidence="1" id="KW-1133">Transmembrane helix</keyword>
<evidence type="ECO:0000256" key="1">
    <source>
        <dbReference type="SAM" id="Phobius"/>
    </source>
</evidence>
<gene>
    <name evidence="2" type="ORF">DSM1535_2090</name>
</gene>
<keyword evidence="1" id="KW-0472">Membrane</keyword>